<evidence type="ECO:0000259" key="1">
    <source>
        <dbReference type="Pfam" id="PF00144"/>
    </source>
</evidence>
<dbReference type="Gene3D" id="3.40.710.10">
    <property type="entry name" value="DD-peptidase/beta-lactamase superfamily"/>
    <property type="match status" value="1"/>
</dbReference>
<proteinExistence type="predicted"/>
<dbReference type="InterPro" id="IPR012338">
    <property type="entry name" value="Beta-lactam/transpept-like"/>
</dbReference>
<dbReference type="SUPFAM" id="SSF56601">
    <property type="entry name" value="beta-lactamase/transpeptidase-like"/>
    <property type="match status" value="1"/>
</dbReference>
<dbReference type="InterPro" id="IPR001466">
    <property type="entry name" value="Beta-lactam-related"/>
</dbReference>
<name>A0A7S2QTM3_9CHLO</name>
<dbReference type="Pfam" id="PF00144">
    <property type="entry name" value="Beta-lactamase"/>
    <property type="match status" value="1"/>
</dbReference>
<dbReference type="PANTHER" id="PTHR43283:SF7">
    <property type="entry name" value="BETA-LACTAMASE-RELATED DOMAIN-CONTAINING PROTEIN"/>
    <property type="match status" value="1"/>
</dbReference>
<reference evidence="2" key="1">
    <citation type="submission" date="2021-01" db="EMBL/GenBank/DDBJ databases">
        <authorList>
            <person name="Corre E."/>
            <person name="Pelletier E."/>
            <person name="Niang G."/>
            <person name="Scheremetjew M."/>
            <person name="Finn R."/>
            <person name="Kale V."/>
            <person name="Holt S."/>
            <person name="Cochrane G."/>
            <person name="Meng A."/>
            <person name="Brown T."/>
            <person name="Cohen L."/>
        </authorList>
    </citation>
    <scope>NUCLEOTIDE SEQUENCE</scope>
    <source>
        <strain evidence="2">SAG 11-48b</strain>
    </source>
</reference>
<gene>
    <name evidence="2" type="ORF">CCHL1392_LOCUS351</name>
</gene>
<dbReference type="PANTHER" id="PTHR43283">
    <property type="entry name" value="BETA-LACTAMASE-RELATED"/>
    <property type="match status" value="1"/>
</dbReference>
<protein>
    <recommendedName>
        <fullName evidence="1">Beta-lactamase-related domain-containing protein</fullName>
    </recommendedName>
</protein>
<feature type="domain" description="Beta-lactamase-related" evidence="1">
    <location>
        <begin position="84"/>
        <end position="373"/>
    </location>
</feature>
<dbReference type="EMBL" id="HBHD01000637">
    <property type="protein sequence ID" value="CAD9651267.1"/>
    <property type="molecule type" value="Transcribed_RNA"/>
</dbReference>
<dbReference type="AlphaFoldDB" id="A0A7S2QTM3"/>
<evidence type="ECO:0000313" key="2">
    <source>
        <dbReference type="EMBL" id="CAD9651267.1"/>
    </source>
</evidence>
<sequence>MQGYPLPANKQVTLSNWLVFPYNRWSFRNIHTLFPTGTLRSRGKVKQLAYSRKQIDVEKLTLVDSNGQNITGKQYLADEYVDGLIVLSKGKVVYEKYLASMQPYETHLWQSMTKGMTGLLAEMLIANGTLDASKTAGDYVADIKDTPWGKATLRSLLDMEVNVNESSTKAADQSSSLWSNLRIMDYFFLNSTVQAGPNGAAWHYSNMAPQAIGLVMTNVTRKSYYQLAQDLIWSKIGAESDANVWLDKDGQAASAGGLSTTLRDAARYAEVLRTGKSGRIRVIPERVLKYLRKNAGNSNITRAGNVLMLQQNPNMSYRSYWYQVNDGTGSLQALGIYGQHMLINPKDQLVIVQLASYTSSGPNPKDWTDLAETVTSAVRMQRLAAAIRKNLMTAA</sequence>
<accession>A0A7S2QTM3</accession>
<dbReference type="InterPro" id="IPR050789">
    <property type="entry name" value="Diverse_Enzym_Activities"/>
</dbReference>
<organism evidence="2">
    <name type="scientific">Chlamydomonas chlamydogama</name>
    <dbReference type="NCBI Taxonomy" id="225041"/>
    <lineage>
        <taxon>Eukaryota</taxon>
        <taxon>Viridiplantae</taxon>
        <taxon>Chlorophyta</taxon>
        <taxon>core chlorophytes</taxon>
        <taxon>Chlorophyceae</taxon>
        <taxon>CS clade</taxon>
        <taxon>Chlamydomonadales</taxon>
        <taxon>Chlamydomonadaceae</taxon>
        <taxon>Chlamydomonas</taxon>
    </lineage>
</organism>